<protein>
    <submittedName>
        <fullName evidence="1">Uncharacterized protein</fullName>
    </submittedName>
</protein>
<evidence type="ECO:0000313" key="2">
    <source>
        <dbReference type="Proteomes" id="UP001157006"/>
    </source>
</evidence>
<evidence type="ECO:0000313" key="1">
    <source>
        <dbReference type="EMBL" id="CAI8614963.1"/>
    </source>
</evidence>
<dbReference type="AlphaFoldDB" id="A0AAV1AYN1"/>
<dbReference type="EMBL" id="OX451740">
    <property type="protein sequence ID" value="CAI8614963.1"/>
    <property type="molecule type" value="Genomic_DNA"/>
</dbReference>
<reference evidence="1 2" key="1">
    <citation type="submission" date="2023-01" db="EMBL/GenBank/DDBJ databases">
        <authorList>
            <person name="Kreplak J."/>
        </authorList>
    </citation>
    <scope>NUCLEOTIDE SEQUENCE [LARGE SCALE GENOMIC DNA]</scope>
</reference>
<accession>A0AAV1AYN1</accession>
<keyword evidence="2" id="KW-1185">Reference proteome</keyword>
<organism evidence="1 2">
    <name type="scientific">Vicia faba</name>
    <name type="common">Broad bean</name>
    <name type="synonym">Faba vulgaris</name>
    <dbReference type="NCBI Taxonomy" id="3906"/>
    <lineage>
        <taxon>Eukaryota</taxon>
        <taxon>Viridiplantae</taxon>
        <taxon>Streptophyta</taxon>
        <taxon>Embryophyta</taxon>
        <taxon>Tracheophyta</taxon>
        <taxon>Spermatophyta</taxon>
        <taxon>Magnoliopsida</taxon>
        <taxon>eudicotyledons</taxon>
        <taxon>Gunneridae</taxon>
        <taxon>Pentapetalae</taxon>
        <taxon>rosids</taxon>
        <taxon>fabids</taxon>
        <taxon>Fabales</taxon>
        <taxon>Fabaceae</taxon>
        <taxon>Papilionoideae</taxon>
        <taxon>50 kb inversion clade</taxon>
        <taxon>NPAAA clade</taxon>
        <taxon>Hologalegina</taxon>
        <taxon>IRL clade</taxon>
        <taxon>Fabeae</taxon>
        <taxon>Vicia</taxon>
    </lineage>
</organism>
<sequence length="118" mass="13952">MPFTSHQISTHSNSKKLHKNLQNSNFPSLSSSVAPRFQDATPILLHLYPKFGFLHSFQHSLNLNEPFHHSFYSFFYFFLLSLYHEKKTQHFALTFNKTKGVDLFFSLFFNFQSHFISN</sequence>
<gene>
    <name evidence="1" type="ORF">VFH_V155960</name>
</gene>
<dbReference type="Proteomes" id="UP001157006">
    <property type="component" value="Chromosome 5"/>
</dbReference>
<name>A0AAV1AYN1_VICFA</name>
<proteinExistence type="predicted"/>